<dbReference type="InterPro" id="IPR044855">
    <property type="entry name" value="CoA-Trfase_III_dom3_sf"/>
</dbReference>
<comment type="similarity">
    <text evidence="1">Belongs to the CoA-transferase III family.</text>
</comment>
<dbReference type="Pfam" id="PF02515">
    <property type="entry name" value="CoA_transf_3"/>
    <property type="match status" value="1"/>
</dbReference>
<evidence type="ECO:0000256" key="1">
    <source>
        <dbReference type="ARBA" id="ARBA00008383"/>
    </source>
</evidence>
<dbReference type="GO" id="GO:0003824">
    <property type="term" value="F:catalytic activity"/>
    <property type="evidence" value="ECO:0007669"/>
    <property type="project" value="InterPro"/>
</dbReference>
<dbReference type="VEuPathDB" id="FungiDB:PV08_02714"/>
<organism evidence="2 3">
    <name type="scientific">Exophiala spinifera</name>
    <dbReference type="NCBI Taxonomy" id="91928"/>
    <lineage>
        <taxon>Eukaryota</taxon>
        <taxon>Fungi</taxon>
        <taxon>Dikarya</taxon>
        <taxon>Ascomycota</taxon>
        <taxon>Pezizomycotina</taxon>
        <taxon>Eurotiomycetes</taxon>
        <taxon>Chaetothyriomycetidae</taxon>
        <taxon>Chaetothyriales</taxon>
        <taxon>Herpotrichiellaceae</taxon>
        <taxon>Exophiala</taxon>
    </lineage>
</organism>
<dbReference type="AlphaFoldDB" id="A0A0D1YT00"/>
<evidence type="ECO:0008006" key="4">
    <source>
        <dbReference type="Google" id="ProtNLM"/>
    </source>
</evidence>
<dbReference type="STRING" id="91928.A0A0D1YT00"/>
<dbReference type="InterPro" id="IPR050509">
    <property type="entry name" value="CoA-transferase_III"/>
</dbReference>
<dbReference type="RefSeq" id="XP_016238642.1">
    <property type="nucleotide sequence ID" value="XM_016377072.1"/>
</dbReference>
<evidence type="ECO:0000313" key="2">
    <source>
        <dbReference type="EMBL" id="KIW18426.1"/>
    </source>
</evidence>
<dbReference type="Gene3D" id="3.30.1540.10">
    <property type="entry name" value="formyl-coa transferase, domain 3"/>
    <property type="match status" value="1"/>
</dbReference>
<evidence type="ECO:0000313" key="3">
    <source>
        <dbReference type="Proteomes" id="UP000053328"/>
    </source>
</evidence>
<dbReference type="Gene3D" id="3.40.50.10540">
    <property type="entry name" value="Crotonobetainyl-coa:carnitine coa-transferase, domain 1"/>
    <property type="match status" value="1"/>
</dbReference>
<dbReference type="GeneID" id="27329797"/>
<sequence>MSSLSGIRVLELAGLAPGPFAGLMLADYGASVLRIDRVNPPSTPSPDVLVRGKSSIKVDLKSLGGRRFFLRLIREVDVLIDPFRPGVLEKLGLGPEEVLMKANPRLIVARLTGFRRDGKYATMAGHDINYLAVSGVLSMLGPTGTSGEHALRRPLPPSPPGNILSDFAGGGHMCVTGILLALMYRHRTGKGQVVEANMVDGVSYLATAPRKSQKIPGQWDRPRGENLIDGGCPYYNVYECKDQGNYMSVAALEPQFFTALCKGLHLGNHHWGGDREDRKTWPRMKTVLEETFRSKTRKEWERIFDGTDACCLPVLTHDELERDGYELRSAVRLSSSPAADPGSDGWQIKTLERGEGGVTLLHSWLGWREDHEYKLENGGAVVGSSAKL</sequence>
<accession>A0A0D1YT00</accession>
<proteinExistence type="inferred from homology"/>
<reference evidence="2 3" key="1">
    <citation type="submission" date="2015-01" db="EMBL/GenBank/DDBJ databases">
        <title>The Genome Sequence of Exophiala spinifera CBS89968.</title>
        <authorList>
            <consortium name="The Broad Institute Genomics Platform"/>
            <person name="Cuomo C."/>
            <person name="de Hoog S."/>
            <person name="Gorbushina A."/>
            <person name="Stielow B."/>
            <person name="Teixiera M."/>
            <person name="Abouelleil A."/>
            <person name="Chapman S.B."/>
            <person name="Priest M."/>
            <person name="Young S.K."/>
            <person name="Wortman J."/>
            <person name="Nusbaum C."/>
            <person name="Birren B."/>
        </authorList>
    </citation>
    <scope>NUCLEOTIDE SEQUENCE [LARGE SCALE GENOMIC DNA]</scope>
    <source>
        <strain evidence="2 3">CBS 89968</strain>
    </source>
</reference>
<dbReference type="OrthoDB" id="16747at2759"/>
<dbReference type="InterPro" id="IPR023606">
    <property type="entry name" value="CoA-Trfase_III_dom_1_sf"/>
</dbReference>
<dbReference type="PANTHER" id="PTHR48228:SF5">
    <property type="entry name" value="ALPHA-METHYLACYL-COA RACEMASE"/>
    <property type="match status" value="1"/>
</dbReference>
<gene>
    <name evidence="2" type="ORF">PV08_02714</name>
</gene>
<dbReference type="HOGENOM" id="CLU_033975_5_0_1"/>
<dbReference type="PANTHER" id="PTHR48228">
    <property type="entry name" value="SUCCINYL-COA--D-CITRAMALATE COA-TRANSFERASE"/>
    <property type="match status" value="1"/>
</dbReference>
<name>A0A0D1YT00_9EURO</name>
<protein>
    <recommendedName>
        <fullName evidence="4">Isopenicillin N epimerase component 2</fullName>
    </recommendedName>
</protein>
<keyword evidence="3" id="KW-1185">Reference proteome</keyword>
<dbReference type="SUPFAM" id="SSF89796">
    <property type="entry name" value="CoA-transferase family III (CaiB/BaiF)"/>
    <property type="match status" value="1"/>
</dbReference>
<dbReference type="Proteomes" id="UP000053328">
    <property type="component" value="Unassembled WGS sequence"/>
</dbReference>
<dbReference type="EMBL" id="KN847493">
    <property type="protein sequence ID" value="KIW18426.1"/>
    <property type="molecule type" value="Genomic_DNA"/>
</dbReference>
<dbReference type="InterPro" id="IPR003673">
    <property type="entry name" value="CoA-Trfase_fam_III"/>
</dbReference>